<dbReference type="AlphaFoldDB" id="A0AAV4XHT3"/>
<dbReference type="EMBL" id="BPLR01017817">
    <property type="protein sequence ID" value="GIY94707.1"/>
    <property type="molecule type" value="Genomic_DNA"/>
</dbReference>
<accession>A0AAV4XHT3</accession>
<comment type="caution">
    <text evidence="2">The sequence shown here is derived from an EMBL/GenBank/DDBJ whole genome shotgun (WGS) entry which is preliminary data.</text>
</comment>
<proteinExistence type="predicted"/>
<evidence type="ECO:0000256" key="1">
    <source>
        <dbReference type="SAM" id="Phobius"/>
    </source>
</evidence>
<evidence type="ECO:0000313" key="3">
    <source>
        <dbReference type="Proteomes" id="UP001054945"/>
    </source>
</evidence>
<reference evidence="2 3" key="1">
    <citation type="submission" date="2021-06" db="EMBL/GenBank/DDBJ databases">
        <title>Caerostris extrusa draft genome.</title>
        <authorList>
            <person name="Kono N."/>
            <person name="Arakawa K."/>
        </authorList>
    </citation>
    <scope>NUCLEOTIDE SEQUENCE [LARGE SCALE GENOMIC DNA]</scope>
</reference>
<protein>
    <submittedName>
        <fullName evidence="2">Uncharacterized protein</fullName>
    </submittedName>
</protein>
<name>A0AAV4XHT3_CAEEX</name>
<dbReference type="Proteomes" id="UP001054945">
    <property type="component" value="Unassembled WGS sequence"/>
</dbReference>
<evidence type="ECO:0000313" key="2">
    <source>
        <dbReference type="EMBL" id="GIY94707.1"/>
    </source>
</evidence>
<gene>
    <name evidence="2" type="primary">AVEN_129389_1</name>
    <name evidence="2" type="ORF">CEXT_638681</name>
</gene>
<feature type="transmembrane region" description="Helical" evidence="1">
    <location>
        <begin position="57"/>
        <end position="80"/>
    </location>
</feature>
<organism evidence="2 3">
    <name type="scientific">Caerostris extrusa</name>
    <name type="common">Bark spider</name>
    <name type="synonym">Caerostris bankana</name>
    <dbReference type="NCBI Taxonomy" id="172846"/>
    <lineage>
        <taxon>Eukaryota</taxon>
        <taxon>Metazoa</taxon>
        <taxon>Ecdysozoa</taxon>
        <taxon>Arthropoda</taxon>
        <taxon>Chelicerata</taxon>
        <taxon>Arachnida</taxon>
        <taxon>Araneae</taxon>
        <taxon>Araneomorphae</taxon>
        <taxon>Entelegynae</taxon>
        <taxon>Araneoidea</taxon>
        <taxon>Araneidae</taxon>
        <taxon>Caerostris</taxon>
    </lineage>
</organism>
<feature type="transmembrane region" description="Helical" evidence="1">
    <location>
        <begin position="20"/>
        <end position="45"/>
    </location>
</feature>
<keyword evidence="1" id="KW-0472">Membrane</keyword>
<keyword evidence="3" id="KW-1185">Reference proteome</keyword>
<sequence>MEAKRPVLPAWDQEHSRSLLSSLICSCCSAGVALILTGSVLVALFRKSPKVTDFAMGGVAILVLGSVLIVAGVTVGFLSFCSRKNLPKTSSAAKADVPPDPLCLYPVYPFNNEVTSKSTHNLRTQLLLLPGSLDAIEVPYNSTT</sequence>
<keyword evidence="1" id="KW-0812">Transmembrane</keyword>
<keyword evidence="1" id="KW-1133">Transmembrane helix</keyword>